<dbReference type="AlphaFoldDB" id="A0A9D1LB19"/>
<dbReference type="SUPFAM" id="SSF46785">
    <property type="entry name" value="Winged helix' DNA-binding domain"/>
    <property type="match status" value="1"/>
</dbReference>
<name>A0A9D1LB19_9FIRM</name>
<evidence type="ECO:0000256" key="2">
    <source>
        <dbReference type="ARBA" id="ARBA00023125"/>
    </source>
</evidence>
<dbReference type="InterPro" id="IPR000524">
    <property type="entry name" value="Tscrpt_reg_HTH_GntR"/>
</dbReference>
<organism evidence="5 6">
    <name type="scientific">Candidatus Pullichristensenella excrementigallinarum</name>
    <dbReference type="NCBI Taxonomy" id="2840907"/>
    <lineage>
        <taxon>Bacteria</taxon>
        <taxon>Bacillati</taxon>
        <taxon>Bacillota</taxon>
        <taxon>Clostridia</taxon>
        <taxon>Candidatus Pullichristensenella</taxon>
    </lineage>
</organism>
<dbReference type="Gene3D" id="1.10.10.10">
    <property type="entry name" value="Winged helix-like DNA-binding domain superfamily/Winged helix DNA-binding domain"/>
    <property type="match status" value="1"/>
</dbReference>
<keyword evidence="2" id="KW-0238">DNA-binding</keyword>
<dbReference type="EMBL" id="DVMU01000003">
    <property type="protein sequence ID" value="HIU32935.1"/>
    <property type="molecule type" value="Genomic_DNA"/>
</dbReference>
<accession>A0A9D1LB19</accession>
<dbReference type="PRINTS" id="PR00035">
    <property type="entry name" value="HTHGNTR"/>
</dbReference>
<dbReference type="SMART" id="SM00895">
    <property type="entry name" value="FCD"/>
    <property type="match status" value="1"/>
</dbReference>
<evidence type="ECO:0000313" key="5">
    <source>
        <dbReference type="EMBL" id="HIU32935.1"/>
    </source>
</evidence>
<feature type="domain" description="HTH gntR-type" evidence="4">
    <location>
        <begin position="7"/>
        <end position="73"/>
    </location>
</feature>
<dbReference type="PROSITE" id="PS50949">
    <property type="entry name" value="HTH_GNTR"/>
    <property type="match status" value="1"/>
</dbReference>
<dbReference type="Gene3D" id="1.20.120.530">
    <property type="entry name" value="GntR ligand-binding domain-like"/>
    <property type="match status" value="1"/>
</dbReference>
<dbReference type="SUPFAM" id="SSF48008">
    <property type="entry name" value="GntR ligand-binding domain-like"/>
    <property type="match status" value="1"/>
</dbReference>
<dbReference type="PANTHER" id="PTHR43537:SF24">
    <property type="entry name" value="GLUCONATE OPERON TRANSCRIPTIONAL REPRESSOR"/>
    <property type="match status" value="1"/>
</dbReference>
<dbReference type="SMART" id="SM00345">
    <property type="entry name" value="HTH_GNTR"/>
    <property type="match status" value="1"/>
</dbReference>
<dbReference type="Pfam" id="PF00392">
    <property type="entry name" value="GntR"/>
    <property type="match status" value="1"/>
</dbReference>
<evidence type="ECO:0000313" key="6">
    <source>
        <dbReference type="Proteomes" id="UP000824072"/>
    </source>
</evidence>
<sequence>MNDHRTVSIADQVFEILEKDILTGEYPRGEVLTEVKLCEKLGVSRTPVREALLRLEQEHLVHGTSRGMRVLGLDPNDIDDIYEIRMRLEGLAARRAAERASDEEIAQLKSILDMQEFFTQKGDSDNIIDADSRFHEMLYRISGSIVLYETLSPLHRKIVKYRRVSVRRTGRAQHSFAEHKAIYEAILAHDAALAEERLLQHTANARNSILALEEK</sequence>
<evidence type="ECO:0000259" key="4">
    <source>
        <dbReference type="PROSITE" id="PS50949"/>
    </source>
</evidence>
<dbReference type="InterPro" id="IPR036388">
    <property type="entry name" value="WH-like_DNA-bd_sf"/>
</dbReference>
<keyword evidence="1" id="KW-0805">Transcription regulation</keyword>
<dbReference type="PANTHER" id="PTHR43537">
    <property type="entry name" value="TRANSCRIPTIONAL REGULATOR, GNTR FAMILY"/>
    <property type="match status" value="1"/>
</dbReference>
<dbReference type="GO" id="GO:0003700">
    <property type="term" value="F:DNA-binding transcription factor activity"/>
    <property type="evidence" value="ECO:0007669"/>
    <property type="project" value="InterPro"/>
</dbReference>
<dbReference type="InterPro" id="IPR036390">
    <property type="entry name" value="WH_DNA-bd_sf"/>
</dbReference>
<evidence type="ECO:0000256" key="3">
    <source>
        <dbReference type="ARBA" id="ARBA00023163"/>
    </source>
</evidence>
<reference evidence="5" key="2">
    <citation type="journal article" date="2021" name="PeerJ">
        <title>Extensive microbial diversity within the chicken gut microbiome revealed by metagenomics and culture.</title>
        <authorList>
            <person name="Gilroy R."/>
            <person name="Ravi A."/>
            <person name="Getino M."/>
            <person name="Pursley I."/>
            <person name="Horton D.L."/>
            <person name="Alikhan N.F."/>
            <person name="Baker D."/>
            <person name="Gharbi K."/>
            <person name="Hall N."/>
            <person name="Watson M."/>
            <person name="Adriaenssens E.M."/>
            <person name="Foster-Nyarko E."/>
            <person name="Jarju S."/>
            <person name="Secka A."/>
            <person name="Antonio M."/>
            <person name="Oren A."/>
            <person name="Chaudhuri R.R."/>
            <person name="La Ragione R."/>
            <person name="Hildebrand F."/>
            <person name="Pallen M.J."/>
        </authorList>
    </citation>
    <scope>NUCLEOTIDE SEQUENCE</scope>
    <source>
        <strain evidence="5">ChiHcec3-11533</strain>
    </source>
</reference>
<dbReference type="Proteomes" id="UP000824072">
    <property type="component" value="Unassembled WGS sequence"/>
</dbReference>
<proteinExistence type="predicted"/>
<protein>
    <submittedName>
        <fullName evidence="5">GntR family transcriptional regulator</fullName>
    </submittedName>
</protein>
<dbReference type="InterPro" id="IPR008920">
    <property type="entry name" value="TF_FadR/GntR_C"/>
</dbReference>
<keyword evidence="3" id="KW-0804">Transcription</keyword>
<gene>
    <name evidence="5" type="ORF">IAB02_00085</name>
</gene>
<evidence type="ECO:0000256" key="1">
    <source>
        <dbReference type="ARBA" id="ARBA00023015"/>
    </source>
</evidence>
<reference evidence="5" key="1">
    <citation type="submission" date="2020-10" db="EMBL/GenBank/DDBJ databases">
        <authorList>
            <person name="Gilroy R."/>
        </authorList>
    </citation>
    <scope>NUCLEOTIDE SEQUENCE</scope>
    <source>
        <strain evidence="5">ChiHcec3-11533</strain>
    </source>
</reference>
<dbReference type="Pfam" id="PF07729">
    <property type="entry name" value="FCD"/>
    <property type="match status" value="1"/>
</dbReference>
<dbReference type="InterPro" id="IPR011711">
    <property type="entry name" value="GntR_C"/>
</dbReference>
<dbReference type="GO" id="GO:0003677">
    <property type="term" value="F:DNA binding"/>
    <property type="evidence" value="ECO:0007669"/>
    <property type="project" value="UniProtKB-KW"/>
</dbReference>
<comment type="caution">
    <text evidence="5">The sequence shown here is derived from an EMBL/GenBank/DDBJ whole genome shotgun (WGS) entry which is preliminary data.</text>
</comment>
<dbReference type="CDD" id="cd07377">
    <property type="entry name" value="WHTH_GntR"/>
    <property type="match status" value="1"/>
</dbReference>